<feature type="active site" description="Proton donor" evidence="4">
    <location>
        <position position="80"/>
    </location>
</feature>
<accession>A0AAE6UZS0</accession>
<evidence type="ECO:0000256" key="3">
    <source>
        <dbReference type="ARBA" id="ARBA00023932"/>
    </source>
</evidence>
<proteinExistence type="inferred from homology"/>
<evidence type="ECO:0000313" key="6">
    <source>
        <dbReference type="Proteomes" id="UP000830275"/>
    </source>
</evidence>
<comment type="subunit">
    <text evidence="4">Homodimer.</text>
</comment>
<dbReference type="InterPro" id="IPR006853">
    <property type="entry name" value="Poxin_vir"/>
</dbReference>
<dbReference type="HAMAP" id="MF_04143">
    <property type="entry name" value="Poxins"/>
    <property type="match status" value="1"/>
</dbReference>
<keyword evidence="2 4" id="KW-0378">Hydrolase</keyword>
<evidence type="ECO:0000256" key="4">
    <source>
        <dbReference type="HAMAP-Rule" id="MF_04143"/>
    </source>
</evidence>
<evidence type="ECO:0000256" key="2">
    <source>
        <dbReference type="ARBA" id="ARBA00022801"/>
    </source>
</evidence>
<feature type="site" description="Substrate binding" evidence="4">
    <location>
        <position position="299"/>
    </location>
</feature>
<comment type="caution">
    <text evidence="4">Lacks conserved residue(s) required for the propagation of feature annotation.</text>
</comment>
<keyword evidence="1 4" id="KW-0540">Nuclease</keyword>
<comment type="function">
    <text evidence="4">Nuclease that cleaves host 2',3'-cGAMP.</text>
</comment>
<feature type="site" description="Substrate binding" evidence="4">
    <location>
        <position position="130"/>
    </location>
</feature>
<keyword evidence="6" id="KW-1185">Reference proteome</keyword>
<name>A0AAE6UZS0_9ABAC</name>
<reference evidence="5 6" key="1">
    <citation type="journal article" date="2019" name="Viruses">
        <title>Genome Analysis of a Novel Clade II.b Alphabaculovirus Obtained from Artaxa digramma.</title>
        <authorList>
            <person name="Li J."/>
            <person name="Duan X."/>
            <person name="Wang Q."/>
            <person name="Zhang L."/>
            <person name="Deng F."/>
            <person name="Wang H."/>
            <person name="Hu Z."/>
            <person name="Wang M."/>
            <person name="Wang J."/>
        </authorList>
    </citation>
    <scope>NUCLEOTIDE SEQUENCE [LARGE SCALE GENOMIC DNA]</scope>
    <source>
        <strain evidence="5 6">424</strain>
    </source>
</reference>
<sequence>MMSIDLYWALSLVAMITSSVNALPASTGVDTRTVYGVRYKIDYDRRIIDVLSVNNKSCSVEVIAPNGRSSGRGGDLDLAHHFPGAIVTDIVFDVSAVNSHTVLHVLLDNGSLLRVVPDRVYTNFHTHNWRMVYGQLRTFAVDDFTLANRIYIGAPIFLNGKLVSVVTCRYDEYDLSLAMFPVSGIRSPGLVSGQIHFDDEVIVKNLRVGMSVYGKMQLPYNNAQVDNDDNKITNDANFDDDDDDDQNGGLALNAKRFAISATNNRRMYRNLPRTVAVFHDRDQVSIGLVEGEFEINRVRFDGPLIVPQGIDIR</sequence>
<dbReference type="GO" id="GO:0061507">
    <property type="term" value="F:2',3'-cyclic GMP-AMP binding"/>
    <property type="evidence" value="ECO:0007669"/>
    <property type="project" value="UniProtKB-UniRule"/>
</dbReference>
<dbReference type="EMBL" id="MN233792">
    <property type="protein sequence ID" value="QHB21712.1"/>
    <property type="molecule type" value="Genomic_DNA"/>
</dbReference>
<feature type="active site" description="Proton acceptor; shared with catalytic histidine of dimeric partner" evidence="4">
    <location>
        <position position="255"/>
    </location>
</feature>
<organism evidence="5 6">
    <name type="scientific">Artaxa digramma nucleopolyhedrovirus</name>
    <dbReference type="NCBI Taxonomy" id="3070910"/>
    <lineage>
        <taxon>Viruses</taxon>
        <taxon>Viruses incertae sedis</taxon>
        <taxon>Naldaviricetes</taxon>
        <taxon>Lefavirales</taxon>
        <taxon>Baculoviridae</taxon>
        <taxon>Alphabaculovirus</taxon>
        <taxon>Alphabaculovirus ardigrammae</taxon>
    </lineage>
</organism>
<dbReference type="GO" id="GO:0016787">
    <property type="term" value="F:hydrolase activity"/>
    <property type="evidence" value="ECO:0007669"/>
    <property type="project" value="UniProtKB-KW"/>
</dbReference>
<feature type="site" description="Substrate binding" evidence="4">
    <location>
        <position position="297"/>
    </location>
</feature>
<comment type="catalytic activity">
    <reaction evidence="3">
        <text>2',3'-cGAMP + H2O = Gp(2'-5')Ap(3') + H(+)</text>
        <dbReference type="Rhea" id="RHEA:59472"/>
        <dbReference type="ChEBI" id="CHEBI:15377"/>
        <dbReference type="ChEBI" id="CHEBI:15378"/>
        <dbReference type="ChEBI" id="CHEBI:143093"/>
        <dbReference type="ChEBI" id="CHEBI:143098"/>
    </reaction>
    <physiologicalReaction direction="left-to-right" evidence="3">
        <dbReference type="Rhea" id="RHEA:59473"/>
    </physiologicalReaction>
</comment>
<dbReference type="Pfam" id="PF04766">
    <property type="entry name" value="Baculo_p26"/>
    <property type="match status" value="1"/>
</dbReference>
<protein>
    <submittedName>
        <fullName evidence="5">P26-1</fullName>
    </submittedName>
</protein>
<feature type="site" description="Substrate binding" evidence="4">
    <location>
        <position position="185"/>
    </location>
</feature>
<dbReference type="GO" id="GO:0004518">
    <property type="term" value="F:nuclease activity"/>
    <property type="evidence" value="ECO:0007669"/>
    <property type="project" value="UniProtKB-UniRule"/>
</dbReference>
<comment type="domain">
    <text evidence="4">The substrate binding site is formed by the N-terminus of a monomer and the C-terminus of the opposite monomer.</text>
</comment>
<evidence type="ECO:0000313" key="5">
    <source>
        <dbReference type="EMBL" id="QHB21712.1"/>
    </source>
</evidence>
<dbReference type="Proteomes" id="UP000830275">
    <property type="component" value="Segment"/>
</dbReference>
<gene>
    <name evidence="5" type="primary">P26-1</name>
    <name evidence="5" type="ORF">Eudi_ORF53</name>
</gene>
<evidence type="ECO:0000256" key="1">
    <source>
        <dbReference type="ARBA" id="ARBA00022722"/>
    </source>
</evidence>